<evidence type="ECO:0000313" key="2">
    <source>
        <dbReference type="EMBL" id="KAJ1364119.1"/>
    </source>
</evidence>
<name>A0AAD5QW48_PARTN</name>
<comment type="caution">
    <text evidence="2">The sequence shown here is derived from an EMBL/GenBank/DDBJ whole genome shotgun (WGS) entry which is preliminary data.</text>
</comment>
<proteinExistence type="predicted"/>
<evidence type="ECO:0000256" key="1">
    <source>
        <dbReference type="SAM" id="MobiDB-lite"/>
    </source>
</evidence>
<gene>
    <name evidence="2" type="ORF">KIN20_024138</name>
</gene>
<organism evidence="2 3">
    <name type="scientific">Parelaphostrongylus tenuis</name>
    <name type="common">Meningeal worm</name>
    <dbReference type="NCBI Taxonomy" id="148309"/>
    <lineage>
        <taxon>Eukaryota</taxon>
        <taxon>Metazoa</taxon>
        <taxon>Ecdysozoa</taxon>
        <taxon>Nematoda</taxon>
        <taxon>Chromadorea</taxon>
        <taxon>Rhabditida</taxon>
        <taxon>Rhabditina</taxon>
        <taxon>Rhabditomorpha</taxon>
        <taxon>Strongyloidea</taxon>
        <taxon>Metastrongylidae</taxon>
        <taxon>Parelaphostrongylus</taxon>
    </lineage>
</organism>
<sequence length="74" mass="8372">MKEMQKMNELPTIALLLQPAQTIKRRPGRTNVNEYSTTGDVTQQQKRSGGGEERTHCGRKYDHDDTVLICALVL</sequence>
<keyword evidence="3" id="KW-1185">Reference proteome</keyword>
<feature type="region of interest" description="Disordered" evidence="1">
    <location>
        <begin position="25"/>
        <end position="57"/>
    </location>
</feature>
<protein>
    <submittedName>
        <fullName evidence="2">Uncharacterized protein</fullName>
    </submittedName>
</protein>
<dbReference type="Proteomes" id="UP001196413">
    <property type="component" value="Unassembled WGS sequence"/>
</dbReference>
<feature type="compositionally biased region" description="Polar residues" evidence="1">
    <location>
        <begin position="30"/>
        <end position="47"/>
    </location>
</feature>
<reference evidence="2" key="1">
    <citation type="submission" date="2021-06" db="EMBL/GenBank/DDBJ databases">
        <title>Parelaphostrongylus tenuis whole genome reference sequence.</title>
        <authorList>
            <person name="Garwood T.J."/>
            <person name="Larsen P.A."/>
            <person name="Fountain-Jones N.M."/>
            <person name="Garbe J.R."/>
            <person name="Macchietto M.G."/>
            <person name="Kania S.A."/>
            <person name="Gerhold R.W."/>
            <person name="Richards J.E."/>
            <person name="Wolf T.M."/>
        </authorList>
    </citation>
    <scope>NUCLEOTIDE SEQUENCE</scope>
    <source>
        <strain evidence="2">MNPRO001-30</strain>
        <tissue evidence="2">Meninges</tissue>
    </source>
</reference>
<evidence type="ECO:0000313" key="3">
    <source>
        <dbReference type="Proteomes" id="UP001196413"/>
    </source>
</evidence>
<dbReference type="AlphaFoldDB" id="A0AAD5QW48"/>
<dbReference type="EMBL" id="JAHQIW010004874">
    <property type="protein sequence ID" value="KAJ1364119.1"/>
    <property type="molecule type" value="Genomic_DNA"/>
</dbReference>
<accession>A0AAD5QW48</accession>